<dbReference type="Proteomes" id="UP000619545">
    <property type="component" value="Unassembled WGS sequence"/>
</dbReference>
<dbReference type="EMBL" id="DUJS01000004">
    <property type="protein sequence ID" value="HII70881.1"/>
    <property type="molecule type" value="Genomic_DNA"/>
</dbReference>
<dbReference type="InterPro" id="IPR002572">
    <property type="entry name" value="DUF22"/>
</dbReference>
<feature type="domain" description="DUF22" evidence="1">
    <location>
        <begin position="11"/>
        <end position="106"/>
    </location>
</feature>
<dbReference type="Pfam" id="PF01629">
    <property type="entry name" value="DUF22"/>
    <property type="match status" value="1"/>
</dbReference>
<comment type="caution">
    <text evidence="2">The sequence shown here is derived from an EMBL/GenBank/DDBJ whole genome shotgun (WGS) entry which is preliminary data.</text>
</comment>
<accession>A0A832WS95</accession>
<protein>
    <submittedName>
        <fullName evidence="2">DUF22 domain-containing protein</fullName>
    </submittedName>
</protein>
<reference evidence="2" key="1">
    <citation type="journal article" date="2020" name="bioRxiv">
        <title>A rank-normalized archaeal taxonomy based on genome phylogeny resolves widespread incomplete and uneven classifications.</title>
        <authorList>
            <person name="Rinke C."/>
            <person name="Chuvochina M."/>
            <person name="Mussig A.J."/>
            <person name="Chaumeil P.-A."/>
            <person name="Waite D.W."/>
            <person name="Whitman W.B."/>
            <person name="Parks D.H."/>
            <person name="Hugenholtz P."/>
        </authorList>
    </citation>
    <scope>NUCLEOTIDE SEQUENCE</scope>
    <source>
        <strain evidence="2">UBA8853</strain>
    </source>
</reference>
<gene>
    <name evidence="2" type="ORF">HA336_06590</name>
</gene>
<dbReference type="RefSeq" id="WP_011020043.1">
    <property type="nucleotide sequence ID" value="NZ_DUJS01000004.1"/>
</dbReference>
<sequence length="126" mass="14523">MVFVSVAKRKVTERVRRRREPYDFKTDMFEGRFEPLIAAEDVTVEEGEDVIIKVEPIEIPPHTMVLLSPYARNPYGHVLAVAEEFPKMMELGRKVEQVYFAAVRHGRIRKGDVLGVLILIELKGEE</sequence>
<organism evidence="2 3">
    <name type="scientific">Methanopyrus kandleri</name>
    <dbReference type="NCBI Taxonomy" id="2320"/>
    <lineage>
        <taxon>Archaea</taxon>
        <taxon>Methanobacteriati</taxon>
        <taxon>Methanobacteriota</taxon>
        <taxon>Methanomada group</taxon>
        <taxon>Methanopyri</taxon>
        <taxon>Methanopyrales</taxon>
        <taxon>Methanopyraceae</taxon>
        <taxon>Methanopyrus</taxon>
    </lineage>
</organism>
<evidence type="ECO:0000313" key="3">
    <source>
        <dbReference type="Proteomes" id="UP000619545"/>
    </source>
</evidence>
<evidence type="ECO:0000313" key="2">
    <source>
        <dbReference type="EMBL" id="HII70881.1"/>
    </source>
</evidence>
<dbReference type="GeneID" id="1478270"/>
<evidence type="ECO:0000259" key="1">
    <source>
        <dbReference type="Pfam" id="PF01629"/>
    </source>
</evidence>
<proteinExistence type="predicted"/>
<dbReference type="OMA" id="LLICPYG"/>
<name>A0A832WS95_9EURY</name>
<dbReference type="AlphaFoldDB" id="A0A832WS95"/>